<feature type="transmembrane region" description="Helical" evidence="1">
    <location>
        <begin position="20"/>
        <end position="39"/>
    </location>
</feature>
<proteinExistence type="predicted"/>
<keyword evidence="1" id="KW-0472">Membrane</keyword>
<dbReference type="KEGG" id="tng:GSTEN00038678G001"/>
<dbReference type="GO" id="GO:0046856">
    <property type="term" value="P:phosphatidylinositol dephosphorylation"/>
    <property type="evidence" value="ECO:0007669"/>
    <property type="project" value="InterPro"/>
</dbReference>
<evidence type="ECO:0000256" key="1">
    <source>
        <dbReference type="SAM" id="Phobius"/>
    </source>
</evidence>
<reference evidence="2" key="2">
    <citation type="submission" date="2004-02" db="EMBL/GenBank/DDBJ databases">
        <authorList>
            <consortium name="Genoscope"/>
            <consortium name="Whitehead Institute Centre for Genome Research"/>
        </authorList>
    </citation>
    <scope>NUCLEOTIDE SEQUENCE</scope>
</reference>
<keyword evidence="1" id="KW-1133">Transmembrane helix</keyword>
<comment type="caution">
    <text evidence="2">The sequence shown here is derived from an EMBL/GenBank/DDBJ whole genome shotgun (WGS) entry which is preliminary data.</text>
</comment>
<protein>
    <submittedName>
        <fullName evidence="2">(spotted green pufferfish) hypothetical protein</fullName>
    </submittedName>
</protein>
<dbReference type="GO" id="GO:0005765">
    <property type="term" value="C:lysosomal membrane"/>
    <property type="evidence" value="ECO:0007669"/>
    <property type="project" value="UniProtKB-SubCell"/>
</dbReference>
<reference evidence="2" key="1">
    <citation type="journal article" date="2004" name="Nature">
        <title>Genome duplication in the teleost fish Tetraodon nigroviridis reveals the early vertebrate proto-karyotype.</title>
        <authorList>
            <person name="Jaillon O."/>
            <person name="Aury J.-M."/>
            <person name="Brunet F."/>
            <person name="Petit J.-L."/>
            <person name="Stange-Thomann N."/>
            <person name="Mauceli E."/>
            <person name="Bouneau L."/>
            <person name="Fischer C."/>
            <person name="Ozouf-Costaz C."/>
            <person name="Bernot A."/>
            <person name="Nicaud S."/>
            <person name="Jaffe D."/>
            <person name="Fisher S."/>
            <person name="Lutfalla G."/>
            <person name="Dossat C."/>
            <person name="Segurens B."/>
            <person name="Dasilva C."/>
            <person name="Salanoubat M."/>
            <person name="Levy M."/>
            <person name="Boudet N."/>
            <person name="Castellano S."/>
            <person name="Anthouard V."/>
            <person name="Jubin C."/>
            <person name="Castelli V."/>
            <person name="Katinka M."/>
            <person name="Vacherie B."/>
            <person name="Biemont C."/>
            <person name="Skalli Z."/>
            <person name="Cattolico L."/>
            <person name="Poulain J."/>
            <person name="De Berardinis V."/>
            <person name="Cruaud C."/>
            <person name="Duprat S."/>
            <person name="Brottier P."/>
            <person name="Coutanceau J.-P."/>
            <person name="Gouzy J."/>
            <person name="Parra G."/>
            <person name="Lardier G."/>
            <person name="Chapple C."/>
            <person name="McKernan K.J."/>
            <person name="McEwan P."/>
            <person name="Bosak S."/>
            <person name="Kellis M."/>
            <person name="Volff J.-N."/>
            <person name="Guigo R."/>
            <person name="Zody M.C."/>
            <person name="Mesirov J."/>
            <person name="Lindblad-Toh K."/>
            <person name="Birren B."/>
            <person name="Nusbaum C."/>
            <person name="Kahn D."/>
            <person name="Robinson-Rechavi M."/>
            <person name="Laudet V."/>
            <person name="Schachter V."/>
            <person name="Quetier F."/>
            <person name="Saurin W."/>
            <person name="Scarpelli C."/>
            <person name="Wincker P."/>
            <person name="Lander E.S."/>
            <person name="Weissenbach J."/>
            <person name="Roest Crollius H."/>
        </authorList>
    </citation>
    <scope>NUCLEOTIDE SEQUENCE [LARGE SCALE GENOMIC DNA]</scope>
</reference>
<sequence length="84" mass="9524">EPECLCSSSIGQRYPRRRSLWCFLLCLLFSVSSAGLMVSPPSQRLSAPPLERMEEPELPPQEKSAWSRLMVCVLVCVLWKVCVL</sequence>
<gene>
    <name evidence="2" type="ORF">GSTENG00038678001</name>
</gene>
<dbReference type="AlphaFoldDB" id="Q4RAV1"/>
<accession>Q4RAV1</accession>
<keyword evidence="1" id="KW-0812">Transmembrane</keyword>
<organism evidence="2">
    <name type="scientific">Tetraodon nigroviridis</name>
    <name type="common">Spotted green pufferfish</name>
    <name type="synonym">Chelonodon nigroviridis</name>
    <dbReference type="NCBI Taxonomy" id="99883"/>
    <lineage>
        <taxon>Eukaryota</taxon>
        <taxon>Metazoa</taxon>
        <taxon>Chordata</taxon>
        <taxon>Craniata</taxon>
        <taxon>Vertebrata</taxon>
        <taxon>Euteleostomi</taxon>
        <taxon>Actinopterygii</taxon>
        <taxon>Neopterygii</taxon>
        <taxon>Teleostei</taxon>
        <taxon>Neoteleostei</taxon>
        <taxon>Acanthomorphata</taxon>
        <taxon>Eupercaria</taxon>
        <taxon>Tetraodontiformes</taxon>
        <taxon>Tetradontoidea</taxon>
        <taxon>Tetraodontidae</taxon>
        <taxon>Tetraodon</taxon>
    </lineage>
</organism>
<dbReference type="GO" id="GO:0034597">
    <property type="term" value="F:phosphatidylinositol-4,5-bisphosphate 4-phosphatase activity"/>
    <property type="evidence" value="ECO:0007669"/>
    <property type="project" value="UniProtKB-EC"/>
</dbReference>
<evidence type="ECO:0000313" key="2">
    <source>
        <dbReference type="EMBL" id="CAG14482.1"/>
    </source>
</evidence>
<name>Q4RAV1_TETNG</name>
<dbReference type="GO" id="GO:0031902">
    <property type="term" value="C:late endosome membrane"/>
    <property type="evidence" value="ECO:0007669"/>
    <property type="project" value="UniProtKB-SubCell"/>
</dbReference>
<feature type="non-terminal residue" evidence="2">
    <location>
        <position position="1"/>
    </location>
</feature>
<dbReference type="EMBL" id="CAAE01022858">
    <property type="protein sequence ID" value="CAG14482.1"/>
    <property type="molecule type" value="Genomic_DNA"/>
</dbReference>